<protein>
    <recommendedName>
        <fullName evidence="5">DH domain-containing protein</fullName>
    </recommendedName>
</protein>
<evidence type="ECO:0000313" key="6">
    <source>
        <dbReference type="EMBL" id="POW14043.1"/>
    </source>
</evidence>
<feature type="compositionally biased region" description="Polar residues" evidence="3">
    <location>
        <begin position="532"/>
        <end position="545"/>
    </location>
</feature>
<comment type="subcellular location">
    <subcellularLocation>
        <location evidence="1">Cytoplasm</location>
    </subcellularLocation>
</comment>
<feature type="compositionally biased region" description="Polar residues" evidence="3">
    <location>
        <begin position="319"/>
        <end position="330"/>
    </location>
</feature>
<gene>
    <name evidence="6" type="ORF">PSTT_03247</name>
</gene>
<dbReference type="GO" id="GO:0005085">
    <property type="term" value="F:guanyl-nucleotide exchange factor activity"/>
    <property type="evidence" value="ECO:0007669"/>
    <property type="project" value="InterPro"/>
</dbReference>
<feature type="compositionally biased region" description="Polar residues" evidence="3">
    <location>
        <begin position="361"/>
        <end position="389"/>
    </location>
</feature>
<dbReference type="PROSITE" id="PS50010">
    <property type="entry name" value="DH_2"/>
    <property type="match status" value="1"/>
</dbReference>
<evidence type="ECO:0000259" key="5">
    <source>
        <dbReference type="PROSITE" id="PS50010"/>
    </source>
</evidence>
<dbReference type="Gene3D" id="1.20.900.10">
    <property type="entry name" value="Dbl homology (DH) domain"/>
    <property type="match status" value="1"/>
</dbReference>
<feature type="region of interest" description="Disordered" evidence="3">
    <location>
        <begin position="974"/>
        <end position="1078"/>
    </location>
</feature>
<feature type="compositionally biased region" description="Polar residues" evidence="3">
    <location>
        <begin position="132"/>
        <end position="154"/>
    </location>
</feature>
<comment type="caution">
    <text evidence="6">The sequence shown here is derived from an EMBL/GenBank/DDBJ whole genome shotgun (WGS) entry which is preliminary data.</text>
</comment>
<dbReference type="InterPro" id="IPR000219">
    <property type="entry name" value="DH_dom"/>
</dbReference>
<dbReference type="CDD" id="cd00160">
    <property type="entry name" value="RhoGEF"/>
    <property type="match status" value="1"/>
</dbReference>
<dbReference type="PANTHER" id="PTHR46006:SF6">
    <property type="entry name" value="INTERSECTIN-2 ISOFORM X1"/>
    <property type="match status" value="1"/>
</dbReference>
<feature type="compositionally biased region" description="Polar residues" evidence="3">
    <location>
        <begin position="181"/>
        <end position="198"/>
    </location>
</feature>
<feature type="compositionally biased region" description="Acidic residues" evidence="3">
    <location>
        <begin position="277"/>
        <end position="292"/>
    </location>
</feature>
<evidence type="ECO:0000256" key="2">
    <source>
        <dbReference type="ARBA" id="ARBA00022490"/>
    </source>
</evidence>
<keyword evidence="7" id="KW-1185">Reference proteome</keyword>
<feature type="domain" description="DH" evidence="5">
    <location>
        <begin position="642"/>
        <end position="857"/>
    </location>
</feature>
<feature type="compositionally biased region" description="Low complexity" evidence="3">
    <location>
        <begin position="432"/>
        <end position="456"/>
    </location>
</feature>
<feature type="compositionally biased region" description="Low complexity" evidence="3">
    <location>
        <begin position="241"/>
        <end position="251"/>
    </location>
</feature>
<feature type="region of interest" description="Disordered" evidence="3">
    <location>
        <begin position="532"/>
        <end position="563"/>
    </location>
</feature>
<feature type="compositionally biased region" description="Low complexity" evidence="3">
    <location>
        <begin position="553"/>
        <end position="563"/>
    </location>
</feature>
<dbReference type="GO" id="GO:0035025">
    <property type="term" value="P:positive regulation of Rho protein signal transduction"/>
    <property type="evidence" value="ECO:0007669"/>
    <property type="project" value="TreeGrafter"/>
</dbReference>
<feature type="compositionally biased region" description="Polar residues" evidence="3">
    <location>
        <begin position="10"/>
        <end position="41"/>
    </location>
</feature>
<feature type="region of interest" description="Disordered" evidence="3">
    <location>
        <begin position="232"/>
        <end position="408"/>
    </location>
</feature>
<feature type="region of interest" description="Disordered" evidence="3">
    <location>
        <begin position="907"/>
        <end position="951"/>
    </location>
</feature>
<dbReference type="Proteomes" id="UP000239156">
    <property type="component" value="Unassembled WGS sequence"/>
</dbReference>
<feature type="region of interest" description="Disordered" evidence="3">
    <location>
        <begin position="1"/>
        <end position="215"/>
    </location>
</feature>
<accession>A0A2S4VX00</accession>
<feature type="compositionally biased region" description="Low complexity" evidence="3">
    <location>
        <begin position="1037"/>
        <end position="1050"/>
    </location>
</feature>
<feature type="compositionally biased region" description="Low complexity" evidence="3">
    <location>
        <begin position="42"/>
        <end position="62"/>
    </location>
</feature>
<dbReference type="SUPFAM" id="SSF48065">
    <property type="entry name" value="DBL homology domain (DH-domain)"/>
    <property type="match status" value="1"/>
</dbReference>
<dbReference type="GO" id="GO:0005737">
    <property type="term" value="C:cytoplasm"/>
    <property type="evidence" value="ECO:0007669"/>
    <property type="project" value="UniProtKB-SubCell"/>
</dbReference>
<sequence>MSLSLDYPHSNLQPQFSSPSSNGTTASLVHRISSSTRHNVLSSSSSPSTSSAASSSSASSPSNLLTVPETRTLLMSPSPPPRPARNPWRHNQASSSKSDQTTTSNHHKHQSTNSLISILEHPTDYPNRNRRQLSQSSTLDHPPTRTSSRLSHSPDSFYILPQRSQRRHSSALSPLRSSQSITPSTNVRRPISFHQQNLHPPPAKSTSSSHSSPFTGSFTKLLSSKLNFLSSRKTHVPPSAPSRAASISTPSTVNRLRSSVSSSPSHQTTCTSNPVVDDSEEGEYASADEGDEGFWKLPKSSHIAQQPATSARPVVHRSPSWSTASYTNPTLKRLPRSAEQSLTRQDPIRFPNTHHDASGQAGESNHPRTSSSTSNRASIHLQSSLSFASPTRFREPSTKTTPAEFRAGRVFMRSSQIFTDQTASPSLDSSTVSVQESEQDQTSTSSIKPITPSSHHNQVTTTTAAAIAVSAIYPLALASPSAEDEDTSFGKDSGILSRISEPFSSFLSPANSCVTPRRSPSSNSLAHRFNSGVLSRSSGKSTPHKSINHDGLPSTTSRTPTPKKTISMTFSLRHVPKFLNQRAKLEQADEKLAIHAKQSDVHVIIPNLPHTSPNELPATWRSMVSPDGFLRLEERYGALEMKRQELIWELCRTEFGYVESLKMIIGIFLQPLKKSNLIADTGSQNWLDIVPGSIIDLFENLEEICKLHQEMCESILDNQDIHHIPSQLLILDDHQAATEDDHLVILKISETFQNFIGRFNVYQNYLIRFQPVHHLIDQLIKDTNSPLGAFIRARSELEECGKMSFNSFLLKPVQRLMKYPLFFKQLCDVTPISHPDHLAGQQLWKSTDETIRELEQVKMREEELETLKLIESQITGLAENFKLADGKRKLVRQGFVRRVHAVNQHLGEGQSFTSDDDDHHHRKASLADLPRPSRISTSSRRSSSTVVENRLRGRPQYSDDWCISDHTGLRSSIKSTFSSACPTPTSDHRSRSPQRFSKPSSTSLKSLTTNQEHSSLRLDSSHRHHPVPLPALPGQQVPVSLPGLSSSVGPTISRPKQLSSYSSSSKTKVPQPKMTLNPKLSLKSIDSKLDSLSTHHHHHQSGKQRKGSLPDPTDDDQKLKPTPSCASITSSTTDRRRVKKGSSKKIDRQQNFPKFEAGDLVEYKEVEDEENLHVFIFSDGLVLLTRPLHDPIDPGSPAILLLNGLNWSMRSTRFHLYWDFRSSLLNFIPIGITDFLLLIGLAIRARIVVVFYKRMIGSGSEVEKENTETSSKDNRGPLTTAGAESVIRRGRKRRIKPGSECVKKCPYGRVEIRLKRLVKSYEGEGDENDDQILISLGLPIPLPGSISHSVYYCSEDRGSSLPLLIHNLPAHHQKLAGDLGCCSRDQTQIHLPLSELLHSLTTIIFS</sequence>
<name>A0A2S4VX00_9BASI</name>
<dbReference type="InterPro" id="IPR051480">
    <property type="entry name" value="Endocytic_GEF_Adapter"/>
</dbReference>
<feature type="compositionally biased region" description="Polar residues" evidence="3">
    <location>
        <begin position="974"/>
        <end position="985"/>
    </location>
</feature>
<feature type="region of interest" description="Disordered" evidence="3">
    <location>
        <begin position="420"/>
        <end position="456"/>
    </location>
</feature>
<proteinExistence type="predicted"/>
<feature type="compositionally biased region" description="Polar residues" evidence="3">
    <location>
        <begin position="89"/>
        <end position="104"/>
    </location>
</feature>
<dbReference type="Pfam" id="PF00621">
    <property type="entry name" value="RhoGEF"/>
    <property type="match status" value="1"/>
</dbReference>
<feature type="region of interest" description="Disordered" evidence="3">
    <location>
        <begin position="1262"/>
        <end position="1283"/>
    </location>
</feature>
<feature type="compositionally biased region" description="Low complexity" evidence="3">
    <location>
        <begin position="930"/>
        <end position="945"/>
    </location>
</feature>
<feature type="compositionally biased region" description="Basic residues" evidence="3">
    <location>
        <begin position="1094"/>
        <end position="1106"/>
    </location>
</feature>
<feature type="transmembrane region" description="Helical" evidence="4">
    <location>
        <begin position="1224"/>
        <end position="1245"/>
    </location>
</feature>
<keyword evidence="2" id="KW-0963">Cytoplasm</keyword>
<feature type="compositionally biased region" description="Low complexity" evidence="3">
    <location>
        <begin position="997"/>
        <end position="1009"/>
    </location>
</feature>
<feature type="compositionally biased region" description="Low complexity" evidence="3">
    <location>
        <begin position="205"/>
        <end position="215"/>
    </location>
</feature>
<keyword evidence="4" id="KW-1133">Transmembrane helix</keyword>
<evidence type="ECO:0000256" key="1">
    <source>
        <dbReference type="ARBA" id="ARBA00004496"/>
    </source>
</evidence>
<feature type="region of interest" description="Disordered" evidence="3">
    <location>
        <begin position="1090"/>
        <end position="1147"/>
    </location>
</feature>
<organism evidence="6 7">
    <name type="scientific">Puccinia striiformis</name>
    <dbReference type="NCBI Taxonomy" id="27350"/>
    <lineage>
        <taxon>Eukaryota</taxon>
        <taxon>Fungi</taxon>
        <taxon>Dikarya</taxon>
        <taxon>Basidiomycota</taxon>
        <taxon>Pucciniomycotina</taxon>
        <taxon>Pucciniomycetes</taxon>
        <taxon>Pucciniales</taxon>
        <taxon>Pucciniaceae</taxon>
        <taxon>Puccinia</taxon>
    </lineage>
</organism>
<dbReference type="EMBL" id="PKSL01000021">
    <property type="protein sequence ID" value="POW14043.1"/>
    <property type="molecule type" value="Genomic_DNA"/>
</dbReference>
<keyword evidence="4" id="KW-0472">Membrane</keyword>
<evidence type="ECO:0000256" key="4">
    <source>
        <dbReference type="SAM" id="Phobius"/>
    </source>
</evidence>
<evidence type="ECO:0000313" key="7">
    <source>
        <dbReference type="Proteomes" id="UP000239156"/>
    </source>
</evidence>
<feature type="compositionally biased region" description="Low complexity" evidence="3">
    <location>
        <begin position="170"/>
        <end position="180"/>
    </location>
</feature>
<feature type="compositionally biased region" description="Basic and acidic residues" evidence="3">
    <location>
        <begin position="1262"/>
        <end position="1275"/>
    </location>
</feature>
<dbReference type="VEuPathDB" id="FungiDB:PSTT_03247"/>
<dbReference type="PANTHER" id="PTHR46006">
    <property type="entry name" value="RHO GUANINE NUCLEOTIDE EXCHANGE FACTOR AT 64C, ISOFORM A"/>
    <property type="match status" value="1"/>
</dbReference>
<dbReference type="InterPro" id="IPR035899">
    <property type="entry name" value="DBL_dom_sf"/>
</dbReference>
<keyword evidence="4" id="KW-0812">Transmembrane</keyword>
<dbReference type="VEuPathDB" id="FungiDB:PSHT_00567"/>
<dbReference type="SMART" id="SM00325">
    <property type="entry name" value="RhoGEF"/>
    <property type="match status" value="1"/>
</dbReference>
<evidence type="ECO:0000256" key="3">
    <source>
        <dbReference type="SAM" id="MobiDB-lite"/>
    </source>
</evidence>
<feature type="compositionally biased region" description="Polar residues" evidence="3">
    <location>
        <begin position="420"/>
        <end position="431"/>
    </location>
</feature>
<reference evidence="6" key="1">
    <citation type="submission" date="2017-12" db="EMBL/GenBank/DDBJ databases">
        <title>Gene loss provides genomic basis for host adaptation in cereal stripe rust fungi.</title>
        <authorList>
            <person name="Xia C."/>
        </authorList>
    </citation>
    <scope>NUCLEOTIDE SEQUENCE [LARGE SCALE GENOMIC DNA]</scope>
    <source>
        <strain evidence="6">93-210</strain>
    </source>
</reference>